<keyword evidence="4" id="KW-1185">Reference proteome</keyword>
<proteinExistence type="predicted"/>
<protein>
    <submittedName>
        <fullName evidence="3">Amidohydrolase</fullName>
    </submittedName>
</protein>
<dbReference type="GO" id="GO:0016831">
    <property type="term" value="F:carboxy-lyase activity"/>
    <property type="evidence" value="ECO:0007669"/>
    <property type="project" value="InterPro"/>
</dbReference>
<dbReference type="HOGENOM" id="CLU_039329_0_1_9"/>
<sequence>MSESKQLPVVDCDVHNQFRSGQDLVPYVEEPWKSHMKQFGWVAAGLPYVSPIGNKRKDADPPSGLPVGSDPEYLLEHLGGHFNVDYALLCSDTIIGASNFADPDYVAVVCKGYNDYLIHEWLAKSPKFKGYLCIGTQDPDQAAREIDRVGPHSDIVGVVVTGGARMPYGQRFYHPIYEACVRQNLPFIIHPGAEGSGIFNPPTAVGYVSNYLQWHTCLPQTFMAHLVSFVCEGVFEKFPDLKVVFCEGGVSWMPPLLWRLDKNFKALRASTPWLKRLPSEYVRDHCFMTTQPIEEPDSPKYFMQMFEMFDAENMLLFSSDYPHWDFDDPNRIILQRLPEEKLRKILCENAKRLFRLA</sequence>
<dbReference type="Proteomes" id="UP000032633">
    <property type="component" value="Chromosome"/>
</dbReference>
<evidence type="ECO:0000313" key="4">
    <source>
        <dbReference type="Proteomes" id="UP000032633"/>
    </source>
</evidence>
<evidence type="ECO:0000313" key="3">
    <source>
        <dbReference type="EMBL" id="AJY75615.1"/>
    </source>
</evidence>
<dbReference type="InterPro" id="IPR032465">
    <property type="entry name" value="ACMSD"/>
</dbReference>
<dbReference type="InterPro" id="IPR032466">
    <property type="entry name" value="Metal_Hydrolase"/>
</dbReference>
<dbReference type="AlphaFoldDB" id="A0A0D5NKH7"/>
<dbReference type="PANTHER" id="PTHR21240:SF28">
    <property type="entry name" value="ISO-OROTATE DECARBOXYLASE (EUROFUNG)"/>
    <property type="match status" value="1"/>
</dbReference>
<dbReference type="STRING" id="1126833.VN24_14925"/>
<dbReference type="InterPro" id="IPR006680">
    <property type="entry name" value="Amidohydro-rel"/>
</dbReference>
<dbReference type="Gene3D" id="3.20.20.140">
    <property type="entry name" value="Metal-dependent hydrolases"/>
    <property type="match status" value="1"/>
</dbReference>
<feature type="domain" description="Amidohydrolase-related" evidence="2">
    <location>
        <begin position="97"/>
        <end position="356"/>
    </location>
</feature>
<dbReference type="KEGG" id="pbj:VN24_14925"/>
<dbReference type="OrthoDB" id="9777673at2"/>
<dbReference type="GO" id="GO:0005737">
    <property type="term" value="C:cytoplasm"/>
    <property type="evidence" value="ECO:0007669"/>
    <property type="project" value="TreeGrafter"/>
</dbReference>
<dbReference type="Pfam" id="PF04909">
    <property type="entry name" value="Amidohydro_2"/>
    <property type="match status" value="1"/>
</dbReference>
<reference evidence="3 4" key="1">
    <citation type="journal article" date="2015" name="J. Biotechnol.">
        <title>Complete genome sequence of Paenibacillus beijingensis 7188(T) (=DSM 24997(T)), a novel rhizobacterium from jujube garden soil.</title>
        <authorList>
            <person name="Kwak Y."/>
            <person name="Shin J.H."/>
        </authorList>
    </citation>
    <scope>NUCLEOTIDE SEQUENCE [LARGE SCALE GENOMIC DNA]</scope>
    <source>
        <strain evidence="3 4">DSM 24997</strain>
    </source>
</reference>
<organism evidence="3 4">
    <name type="scientific">Paenibacillus beijingensis</name>
    <dbReference type="NCBI Taxonomy" id="1126833"/>
    <lineage>
        <taxon>Bacteria</taxon>
        <taxon>Bacillati</taxon>
        <taxon>Bacillota</taxon>
        <taxon>Bacilli</taxon>
        <taxon>Bacillales</taxon>
        <taxon>Paenibacillaceae</taxon>
        <taxon>Paenibacillus</taxon>
    </lineage>
</organism>
<accession>A0A0D5NKH7</accession>
<gene>
    <name evidence="3" type="ORF">VN24_14925</name>
</gene>
<dbReference type="GO" id="GO:0019748">
    <property type="term" value="P:secondary metabolic process"/>
    <property type="evidence" value="ECO:0007669"/>
    <property type="project" value="TreeGrafter"/>
</dbReference>
<dbReference type="SUPFAM" id="SSF51556">
    <property type="entry name" value="Metallo-dependent hydrolases"/>
    <property type="match status" value="1"/>
</dbReference>
<keyword evidence="1" id="KW-0456">Lyase</keyword>
<name>A0A0D5NKH7_9BACL</name>
<dbReference type="EMBL" id="CP011058">
    <property type="protein sequence ID" value="AJY75615.1"/>
    <property type="molecule type" value="Genomic_DNA"/>
</dbReference>
<keyword evidence="3" id="KW-0378">Hydrolase</keyword>
<dbReference type="PANTHER" id="PTHR21240">
    <property type="entry name" value="2-AMINO-3-CARBOXYLMUCONATE-6-SEMIALDEHYDE DECARBOXYLASE"/>
    <property type="match status" value="1"/>
</dbReference>
<dbReference type="RefSeq" id="WP_045671043.1">
    <property type="nucleotide sequence ID" value="NZ_CP011058.1"/>
</dbReference>
<reference evidence="4" key="2">
    <citation type="submission" date="2015-03" db="EMBL/GenBank/DDBJ databases">
        <title>Genome sequence of Paenibacillus beijingensis strain DSM 24997T.</title>
        <authorList>
            <person name="Kwak Y."/>
            <person name="Shin J.-H."/>
        </authorList>
    </citation>
    <scope>NUCLEOTIDE SEQUENCE [LARGE SCALE GENOMIC DNA]</scope>
    <source>
        <strain evidence="4">DSM 24997</strain>
    </source>
</reference>
<dbReference type="GO" id="GO:0016787">
    <property type="term" value="F:hydrolase activity"/>
    <property type="evidence" value="ECO:0007669"/>
    <property type="project" value="UniProtKB-KW"/>
</dbReference>
<dbReference type="PATRIC" id="fig|1126833.4.peg.3271"/>
<evidence type="ECO:0000256" key="1">
    <source>
        <dbReference type="ARBA" id="ARBA00023239"/>
    </source>
</evidence>
<evidence type="ECO:0000259" key="2">
    <source>
        <dbReference type="Pfam" id="PF04909"/>
    </source>
</evidence>